<dbReference type="EMBL" id="CP029159">
    <property type="protein sequence ID" value="QKM69069.1"/>
    <property type="molecule type" value="Genomic_DNA"/>
</dbReference>
<evidence type="ECO:0000256" key="1">
    <source>
        <dbReference type="SAM" id="MobiDB-lite"/>
    </source>
</evidence>
<dbReference type="RefSeq" id="WP_006348457.1">
    <property type="nucleotide sequence ID" value="NZ_CP029159.1"/>
</dbReference>
<accession>I2N0X0</accession>
<feature type="region of interest" description="Disordered" evidence="1">
    <location>
        <begin position="1"/>
        <end position="74"/>
    </location>
</feature>
<protein>
    <submittedName>
        <fullName evidence="2">Uncharacterized protein</fullName>
    </submittedName>
</protein>
<sequence length="119" mass="12438">MSTRDPRPSLKSITSSPGGPRPAEPAPASEGRSAPKGVAEGVPSALLPDPHPATDGRRIVGGLRVTAPRGTDPTATSWCACGRDRSAIGHRRVLALIDDHTHHRTVCPHQHPQEGRAAA</sequence>
<evidence type="ECO:0000313" key="2">
    <source>
        <dbReference type="EMBL" id="QKM69069.1"/>
    </source>
</evidence>
<dbReference type="AlphaFoldDB" id="I2N0X0"/>
<keyword evidence="3" id="KW-1185">Reference proteome</keyword>
<reference evidence="2 3" key="1">
    <citation type="journal article" date="2012" name="J. Bacteriol.">
        <title>Draft genome of Streptomyces tsukubaensis NRRL 18488, the producer of the clinically important immunosuppressant tacrolimus (FK506).</title>
        <authorList>
            <person name="Barreiro C."/>
            <person name="Prieto C."/>
            <person name="Sola-Landa A."/>
            <person name="Solera E."/>
            <person name="Martinez-Castro M."/>
            <person name="Perez-Redondo R."/>
            <person name="Garcia-Estrada C."/>
            <person name="Aparicio J.F."/>
            <person name="Fernandez-Martinez L.T."/>
            <person name="Santos-Aberturas J."/>
            <person name="Salehi-Najafabadi Z."/>
            <person name="Rodriguez-Garcia A."/>
            <person name="Tauch A."/>
            <person name="Martin J.F."/>
        </authorList>
    </citation>
    <scope>NUCLEOTIDE SEQUENCE [LARGE SCALE GENOMIC DNA]</scope>
    <source>
        <strain evidence="3">DSM 42081 / NBRC 108919 / NRRL 18488 / 9993</strain>
    </source>
</reference>
<dbReference type="Proteomes" id="UP000005940">
    <property type="component" value="Chromosome"/>
</dbReference>
<gene>
    <name evidence="2" type="ORF">STSU_019810</name>
</gene>
<name>I2N0X0_STRT9</name>
<feature type="compositionally biased region" description="Low complexity" evidence="1">
    <location>
        <begin position="26"/>
        <end position="35"/>
    </location>
</feature>
<organism evidence="2 3">
    <name type="scientific">Streptomyces tsukubensis (strain DSM 42081 / NBRC 108919 / NRRL 18488 / 9993)</name>
    <dbReference type="NCBI Taxonomy" id="1114943"/>
    <lineage>
        <taxon>Bacteria</taxon>
        <taxon>Bacillati</taxon>
        <taxon>Actinomycetota</taxon>
        <taxon>Actinomycetes</taxon>
        <taxon>Kitasatosporales</taxon>
        <taxon>Streptomycetaceae</taxon>
        <taxon>Streptomyces</taxon>
    </lineage>
</organism>
<evidence type="ECO:0000313" key="3">
    <source>
        <dbReference type="Proteomes" id="UP000005940"/>
    </source>
</evidence>
<proteinExistence type="predicted"/>